<dbReference type="EMBL" id="CP081869">
    <property type="protein sequence ID" value="QZO01064.1"/>
    <property type="molecule type" value="Genomic_DNA"/>
</dbReference>
<dbReference type="SUPFAM" id="SSF53474">
    <property type="entry name" value="alpha/beta-Hydrolases"/>
    <property type="match status" value="1"/>
</dbReference>
<accession>A0A9E6RAA8</accession>
<keyword evidence="2" id="KW-1185">Reference proteome</keyword>
<dbReference type="Proteomes" id="UP000825701">
    <property type="component" value="Chromosome"/>
</dbReference>
<dbReference type="InterPro" id="IPR029058">
    <property type="entry name" value="AB_hydrolase_fold"/>
</dbReference>
<dbReference type="AlphaFoldDB" id="A0A9E6RAA8"/>
<proteinExistence type="predicted"/>
<dbReference type="CDD" id="cd12807">
    <property type="entry name" value="Esterase_713"/>
    <property type="match status" value="1"/>
</dbReference>
<evidence type="ECO:0008006" key="3">
    <source>
        <dbReference type="Google" id="ProtNLM"/>
    </source>
</evidence>
<evidence type="ECO:0000313" key="1">
    <source>
        <dbReference type="EMBL" id="QZO01064.1"/>
    </source>
</evidence>
<gene>
    <name evidence="1" type="ORF">K6K41_05610</name>
</gene>
<dbReference type="PANTHER" id="PTHR43194">
    <property type="entry name" value="HYDROLASE ALPHA/BETA FOLD FAMILY"/>
    <property type="match status" value="1"/>
</dbReference>
<sequence>MKASPPLTLQGQGSFFVGGDVEKIKTEYLTSPDYAGKIMTDQMYVQFQLPEKTNKQFPIVFMHGCCLTSKTWETTPDGRMGWYEYFTRKGFKTFMAEQVGRGRSGFDPTRFARVNAGDAPNTDNPNILVATDRFAWNVFRWGDYETKTPYPGQRFPMQTVGVGENAGYSFYKQVIPDLNATLSDAASPDCNGGTCTPIEPDAPYNSPDNLARLSNQLDGAILVGHSQSSSFPTRAALRGAAKTVKGIIQLETGCFTNLTADHIKILKKIPILIMVGDNYTVPQPTPACVTMRDQINGAGGDMTFISLPAIGIKGNSHMFMQDTNNLEVADVIIDWIKQHVAKDRRG</sequence>
<dbReference type="PANTHER" id="PTHR43194:SF2">
    <property type="entry name" value="PEROXISOMAL MEMBRANE PROTEIN LPX1"/>
    <property type="match status" value="1"/>
</dbReference>
<protein>
    <recommendedName>
        <fullName evidence="3">Alpha/beta hydrolase</fullName>
    </recommendedName>
</protein>
<organism evidence="1 2">
    <name type="scientific">Chenggangzhangella methanolivorans</name>
    <dbReference type="NCBI Taxonomy" id="1437009"/>
    <lineage>
        <taxon>Bacteria</taxon>
        <taxon>Pseudomonadati</taxon>
        <taxon>Pseudomonadota</taxon>
        <taxon>Alphaproteobacteria</taxon>
        <taxon>Hyphomicrobiales</taxon>
        <taxon>Methylopilaceae</taxon>
        <taxon>Chenggangzhangella</taxon>
    </lineage>
</organism>
<evidence type="ECO:0000313" key="2">
    <source>
        <dbReference type="Proteomes" id="UP000825701"/>
    </source>
</evidence>
<dbReference type="InterPro" id="IPR050228">
    <property type="entry name" value="Carboxylesterase_BioH"/>
</dbReference>
<dbReference type="RefSeq" id="WP_261404285.1">
    <property type="nucleotide sequence ID" value="NZ_CP081869.1"/>
</dbReference>
<dbReference type="KEGG" id="cmet:K6K41_05610"/>
<name>A0A9E6RAA8_9HYPH</name>
<dbReference type="Gene3D" id="3.40.50.1820">
    <property type="entry name" value="alpha/beta hydrolase"/>
    <property type="match status" value="1"/>
</dbReference>
<reference evidence="1" key="1">
    <citation type="submission" date="2021-08" db="EMBL/GenBank/DDBJ databases">
        <authorList>
            <person name="Zhang H."/>
            <person name="Xu M."/>
            <person name="Yu Z."/>
            <person name="Yang L."/>
            <person name="Cai Y."/>
        </authorList>
    </citation>
    <scope>NUCLEOTIDE SEQUENCE</scope>
    <source>
        <strain evidence="1">CHL1</strain>
    </source>
</reference>